<dbReference type="AlphaFoldDB" id="A0A2K8KFF2"/>
<keyword evidence="4" id="KW-1185">Reference proteome</keyword>
<evidence type="ECO:0000256" key="1">
    <source>
        <dbReference type="ARBA" id="ARBA00023125"/>
    </source>
</evidence>
<evidence type="ECO:0000313" key="4">
    <source>
        <dbReference type="Proteomes" id="UP000231179"/>
    </source>
</evidence>
<dbReference type="Pfam" id="PF13411">
    <property type="entry name" value="MerR_1"/>
    <property type="match status" value="1"/>
</dbReference>
<dbReference type="EMBL" id="CP024870">
    <property type="protein sequence ID" value="ATX70423.1"/>
    <property type="molecule type" value="Genomic_DNA"/>
</dbReference>
<dbReference type="InterPro" id="IPR000551">
    <property type="entry name" value="MerR-type_HTH_dom"/>
</dbReference>
<proteinExistence type="predicted"/>
<evidence type="ECO:0000313" key="3">
    <source>
        <dbReference type="EMBL" id="ATX70423.1"/>
    </source>
</evidence>
<dbReference type="PANTHER" id="PTHR30204:SF82">
    <property type="entry name" value="TRANSCRIPTIONAL REGULATOR, MERR FAMILY"/>
    <property type="match status" value="1"/>
</dbReference>
<gene>
    <name evidence="3" type="ORF">SCLAR_v1c00880</name>
</gene>
<dbReference type="InterPro" id="IPR047057">
    <property type="entry name" value="MerR_fam"/>
</dbReference>
<keyword evidence="1" id="KW-0238">DNA-binding</keyword>
<dbReference type="PANTHER" id="PTHR30204">
    <property type="entry name" value="REDOX-CYCLING DRUG-SENSING TRANSCRIPTIONAL ACTIVATOR SOXR"/>
    <property type="match status" value="1"/>
</dbReference>
<dbReference type="GO" id="GO:0003677">
    <property type="term" value="F:DNA binding"/>
    <property type="evidence" value="ECO:0007669"/>
    <property type="project" value="UniProtKB-KW"/>
</dbReference>
<reference evidence="3 4" key="1">
    <citation type="submission" date="2017-11" db="EMBL/GenBank/DDBJ databases">
        <title>Complete genome sequence of Spiroplasma clarkii CN-5 (DSM 19994).</title>
        <authorList>
            <person name="Tsai Y.-M."/>
            <person name="Chang A."/>
            <person name="Lo W.-S."/>
            <person name="Kuo C.-H."/>
        </authorList>
    </citation>
    <scope>NUCLEOTIDE SEQUENCE [LARGE SCALE GENOMIC DNA]</scope>
    <source>
        <strain evidence="3 4">CN-5</strain>
    </source>
</reference>
<sequence>MKKFYLKDIAQKFEMKEYNLRFYDEKGLIKDFKRDENGYRYLLEDDLHVIDLIICLKQIGMPLKNIKKYMRLLDLGEKSAKERLNLILQQEKVVLKNQESIQKQIEFIEHKKRYYSKILENKKNHPDIESD</sequence>
<dbReference type="Proteomes" id="UP000231179">
    <property type="component" value="Chromosome"/>
</dbReference>
<dbReference type="SUPFAM" id="SSF46955">
    <property type="entry name" value="Putative DNA-binding domain"/>
    <property type="match status" value="1"/>
</dbReference>
<evidence type="ECO:0000259" key="2">
    <source>
        <dbReference type="PROSITE" id="PS50937"/>
    </source>
</evidence>
<protein>
    <submittedName>
        <fullName evidence="3">MerR family transcriptional regulator</fullName>
    </submittedName>
</protein>
<dbReference type="SMART" id="SM00422">
    <property type="entry name" value="HTH_MERR"/>
    <property type="match status" value="1"/>
</dbReference>
<dbReference type="GO" id="GO:0003700">
    <property type="term" value="F:DNA-binding transcription factor activity"/>
    <property type="evidence" value="ECO:0007669"/>
    <property type="project" value="InterPro"/>
</dbReference>
<dbReference type="PROSITE" id="PS50937">
    <property type="entry name" value="HTH_MERR_2"/>
    <property type="match status" value="1"/>
</dbReference>
<dbReference type="CDD" id="cd01109">
    <property type="entry name" value="HTH_YyaN"/>
    <property type="match status" value="1"/>
</dbReference>
<dbReference type="RefSeq" id="WP_100253985.1">
    <property type="nucleotide sequence ID" value="NZ_CP024870.1"/>
</dbReference>
<dbReference type="InterPro" id="IPR009061">
    <property type="entry name" value="DNA-bd_dom_put_sf"/>
</dbReference>
<dbReference type="Gene3D" id="1.10.1660.10">
    <property type="match status" value="1"/>
</dbReference>
<name>A0A2K8KFF2_9MOLU</name>
<feature type="domain" description="HTH merR-type" evidence="2">
    <location>
        <begin position="20"/>
        <end position="72"/>
    </location>
</feature>
<organism evidence="3 4">
    <name type="scientific">Spiroplasma clarkii</name>
    <dbReference type="NCBI Taxonomy" id="2139"/>
    <lineage>
        <taxon>Bacteria</taxon>
        <taxon>Bacillati</taxon>
        <taxon>Mycoplasmatota</taxon>
        <taxon>Mollicutes</taxon>
        <taxon>Entomoplasmatales</taxon>
        <taxon>Spiroplasmataceae</taxon>
        <taxon>Spiroplasma</taxon>
    </lineage>
</organism>
<accession>A0A2K8KFF2</accession>